<evidence type="ECO:0000313" key="3">
    <source>
        <dbReference type="Proteomes" id="UP000215086"/>
    </source>
</evidence>
<dbReference type="OrthoDB" id="9762614at2"/>
<dbReference type="InterPro" id="IPR004879">
    <property type="entry name" value="Ssp411-like_TRX"/>
</dbReference>
<name>A0A286RLH4_9BACT</name>
<dbReference type="EMBL" id="CP018477">
    <property type="protein sequence ID" value="ASV76823.1"/>
    <property type="molecule type" value="Genomic_DNA"/>
</dbReference>
<organism evidence="2 3">
    <name type="scientific">Thermogutta terrifontis</name>
    <dbReference type="NCBI Taxonomy" id="1331910"/>
    <lineage>
        <taxon>Bacteria</taxon>
        <taxon>Pseudomonadati</taxon>
        <taxon>Planctomycetota</taxon>
        <taxon>Planctomycetia</taxon>
        <taxon>Pirellulales</taxon>
        <taxon>Thermoguttaceae</taxon>
        <taxon>Thermogutta</taxon>
    </lineage>
</organism>
<dbReference type="Pfam" id="PF03190">
    <property type="entry name" value="Thioredox_DsbH"/>
    <property type="match status" value="1"/>
</dbReference>
<keyword evidence="3" id="KW-1185">Reference proteome</keyword>
<dbReference type="GO" id="GO:0005975">
    <property type="term" value="P:carbohydrate metabolic process"/>
    <property type="evidence" value="ECO:0007669"/>
    <property type="project" value="InterPro"/>
</dbReference>
<dbReference type="RefSeq" id="WP_157732189.1">
    <property type="nucleotide sequence ID" value="NZ_CP018477.1"/>
</dbReference>
<dbReference type="InterPro" id="IPR036249">
    <property type="entry name" value="Thioredoxin-like_sf"/>
</dbReference>
<dbReference type="GO" id="GO:0004798">
    <property type="term" value="F:dTMP kinase activity"/>
    <property type="evidence" value="ECO:0007669"/>
    <property type="project" value="UniProtKB-EC"/>
</dbReference>
<dbReference type="AlphaFoldDB" id="A0A286RLH4"/>
<protein>
    <submittedName>
        <fullName evidence="2">Thymidylate kinase</fullName>
        <ecNumber evidence="2">2.7.4.9</ecNumber>
    </submittedName>
</protein>
<dbReference type="PANTHER" id="PTHR42899:SF1">
    <property type="entry name" value="SPERMATOGENESIS-ASSOCIATED PROTEIN 20"/>
    <property type="match status" value="1"/>
</dbReference>
<dbReference type="SUPFAM" id="SSF48208">
    <property type="entry name" value="Six-hairpin glycosidases"/>
    <property type="match status" value="1"/>
</dbReference>
<keyword evidence="2" id="KW-0418">Kinase</keyword>
<dbReference type="SUPFAM" id="SSF52833">
    <property type="entry name" value="Thioredoxin-like"/>
    <property type="match status" value="1"/>
</dbReference>
<dbReference type="Gene3D" id="1.50.10.10">
    <property type="match status" value="1"/>
</dbReference>
<dbReference type="InterPro" id="IPR008928">
    <property type="entry name" value="6-hairpin_glycosidase_sf"/>
</dbReference>
<feature type="domain" description="Spermatogenesis-associated protein 20-like TRX" evidence="1">
    <location>
        <begin position="2"/>
        <end position="160"/>
    </location>
</feature>
<dbReference type="PIRSF" id="PIRSF006402">
    <property type="entry name" value="UCP006402_thioredoxin"/>
    <property type="match status" value="1"/>
</dbReference>
<accession>A0A286RLH4</accession>
<dbReference type="CDD" id="cd02955">
    <property type="entry name" value="SSP411"/>
    <property type="match status" value="1"/>
</dbReference>
<dbReference type="InterPro" id="IPR024705">
    <property type="entry name" value="Ssp411"/>
</dbReference>
<gene>
    <name evidence="2" type="ORF">THTE_4222</name>
</gene>
<dbReference type="KEGG" id="ttf:THTE_4222"/>
<dbReference type="InterPro" id="IPR012341">
    <property type="entry name" value="6hp_glycosidase-like_sf"/>
</dbReference>
<keyword evidence="2" id="KW-0808">Transferase</keyword>
<dbReference type="Gene3D" id="3.40.30.10">
    <property type="entry name" value="Glutaredoxin"/>
    <property type="match status" value="1"/>
</dbReference>
<evidence type="ECO:0000259" key="1">
    <source>
        <dbReference type="Pfam" id="PF03190"/>
    </source>
</evidence>
<dbReference type="PANTHER" id="PTHR42899">
    <property type="entry name" value="SPERMATOGENESIS-ASSOCIATED PROTEIN 20"/>
    <property type="match status" value="1"/>
</dbReference>
<proteinExistence type="predicted"/>
<dbReference type="Proteomes" id="UP000215086">
    <property type="component" value="Chromosome"/>
</dbReference>
<sequence length="696" mass="79032">MPNRLISSKSPYLRQHAENPVDWYPWGEEAFRKAKELDRPIFLSIGYSACHWCHVMERESFNDPEVADFLNRHFVSIKVDREEHPAVDAQYMEAVQLLTGRGGWPLTVFLTPDLQPFYGGTYFPPRARGGMPGFLDVLRAVVEAWQNRREEVLGQADKLTILVSDVSGTLAGKADRPDSSTAELAERALAHGFDSRWGGFGAAPKFPHPSLLRFLLLRYATTSSQVALFMALKTLDSMAAGGIHDHIGGGFHRYSTDAQWLVPHFEKMLYDNALLARAYLDAFRLTERPLYEDVTRRTLDYLLRDMARPGGGFYSSEDADSEGEEGKFYLWDYQEIQEILGNRADLFVEYYDIRRQGNFEGRNIPNLISSQDRLEQLTAQERESIEKELAVCRQILFQARNRRVRPARDEKILLNWNAFAVDTLFWAGRALGESRYIEAAQETLDFLLATFWINSQLCHSWCDGELQGPAVLDDHAALGVALVSGYETTANPQYLEHAYRLVEYILEQFRDPQSGAFFMTAQDHPHLLCRQLDYFDNPTPSGSALTVELLLRLGHLLGETRFLEDAEQALAGLSGWMQRAPMGVGHALLCLQTLTSGWTSWVFCLPETAEHSREWPDFLREYFRRYIPACVTAMDGPDQHAAGPLHERIFRDRKPIDGQATLYLCHGSQCEPPLVGETAIRDAIVSRSVLVPKAQR</sequence>
<reference evidence="2 3" key="1">
    <citation type="journal article" name="Front. Microbiol.">
        <title>Sugar Metabolism of the First Thermophilic Planctomycete Thermogutta terrifontis: Comparative Genomic and Transcriptomic Approaches.</title>
        <authorList>
            <person name="Elcheninov A.G."/>
            <person name="Menzel P."/>
            <person name="Gudbergsdottir S.R."/>
            <person name="Slesarev A.I."/>
            <person name="Kadnikov V.V."/>
            <person name="Krogh A."/>
            <person name="Bonch-Osmolovskaya E.A."/>
            <person name="Peng X."/>
            <person name="Kublanov I.V."/>
        </authorList>
    </citation>
    <scope>NUCLEOTIDE SEQUENCE [LARGE SCALE GENOMIC DNA]</scope>
    <source>
        <strain evidence="2 3">R1</strain>
    </source>
</reference>
<evidence type="ECO:0000313" key="2">
    <source>
        <dbReference type="EMBL" id="ASV76823.1"/>
    </source>
</evidence>
<dbReference type="EC" id="2.7.4.9" evidence="2"/>